<evidence type="ECO:0000313" key="1">
    <source>
        <dbReference type="EMBL" id="TXL63237.1"/>
    </source>
</evidence>
<proteinExistence type="predicted"/>
<sequence>METTPDRLTELPEGSIFVFGSNATGAHGGGAAKVAVDRFGAIWGQGEGLQGQSYGLPTMEGFEALRGAAERFVRFAAEHPELRFYLTKVGCGIAGHAESDVAPLFADTPDNVVKPPGW</sequence>
<keyword evidence="2" id="KW-1185">Reference proteome</keyword>
<protein>
    <submittedName>
        <fullName evidence="1">Uncharacterized protein</fullName>
    </submittedName>
</protein>
<name>A0A5C8NQ47_9ACTN</name>
<comment type="caution">
    <text evidence="1">The sequence shown here is derived from an EMBL/GenBank/DDBJ whole genome shotgun (WGS) entry which is preliminary data.</text>
</comment>
<accession>A0A5C8NQ47</accession>
<dbReference type="Proteomes" id="UP000321571">
    <property type="component" value="Unassembled WGS sequence"/>
</dbReference>
<evidence type="ECO:0000313" key="2">
    <source>
        <dbReference type="Proteomes" id="UP000321571"/>
    </source>
</evidence>
<dbReference type="RefSeq" id="WP_147683662.1">
    <property type="nucleotide sequence ID" value="NZ_VDUX01000001.1"/>
</dbReference>
<dbReference type="EMBL" id="VDUX01000001">
    <property type="protein sequence ID" value="TXL63237.1"/>
    <property type="molecule type" value="Genomic_DNA"/>
</dbReference>
<dbReference type="AlphaFoldDB" id="A0A5C8NQ47"/>
<organism evidence="1 2">
    <name type="scientific">Aeromicrobium terrae</name>
    <dbReference type="NCBI Taxonomy" id="2498846"/>
    <lineage>
        <taxon>Bacteria</taxon>
        <taxon>Bacillati</taxon>
        <taxon>Actinomycetota</taxon>
        <taxon>Actinomycetes</taxon>
        <taxon>Propionibacteriales</taxon>
        <taxon>Nocardioidaceae</taxon>
        <taxon>Aeromicrobium</taxon>
    </lineage>
</organism>
<gene>
    <name evidence="1" type="ORF">FHP06_03150</name>
</gene>
<dbReference type="OrthoDB" id="489040at2"/>
<reference evidence="1 2" key="1">
    <citation type="submission" date="2019-06" db="EMBL/GenBank/DDBJ databases">
        <title>Aeromicrobium sp. nov., isolated from a maize field.</title>
        <authorList>
            <person name="Lin S.-Y."/>
            <person name="Tsai C.-F."/>
            <person name="Young C.-C."/>
        </authorList>
    </citation>
    <scope>NUCLEOTIDE SEQUENCE [LARGE SCALE GENOMIC DNA]</scope>
    <source>
        <strain evidence="1 2">CC-CFT486</strain>
    </source>
</reference>